<evidence type="ECO:0000313" key="3">
    <source>
        <dbReference type="Proteomes" id="UP001451303"/>
    </source>
</evidence>
<evidence type="ECO:0000313" key="2">
    <source>
        <dbReference type="EMBL" id="KAL0476015.1"/>
    </source>
</evidence>
<comment type="caution">
    <text evidence="2">The sequence shown here is derived from an EMBL/GenBank/DDBJ whole genome shotgun (WGS) entry which is preliminary data.</text>
</comment>
<sequence length="143" mass="15791">MAPTKPTTGKRRYVPHVFDMGSLLAALKSSDLDEHQSSEAKGKGKSPKAKPLRVPASSRPLRTRGRKLRKLSETFGLPSDSKPRSVAASRQLESFLKQQKGGPWKKTAGVCKVAAKKSEGRKRRERERKQRRKAEKAAKSASA</sequence>
<proteinExistence type="predicted"/>
<feature type="compositionally biased region" description="Basic residues" evidence="1">
    <location>
        <begin position="119"/>
        <end position="134"/>
    </location>
</feature>
<gene>
    <name evidence="2" type="ORF">QR685DRAFT_430199</name>
</gene>
<organism evidence="2 3">
    <name type="scientific">Neurospora intermedia</name>
    <dbReference type="NCBI Taxonomy" id="5142"/>
    <lineage>
        <taxon>Eukaryota</taxon>
        <taxon>Fungi</taxon>
        <taxon>Dikarya</taxon>
        <taxon>Ascomycota</taxon>
        <taxon>Pezizomycotina</taxon>
        <taxon>Sordariomycetes</taxon>
        <taxon>Sordariomycetidae</taxon>
        <taxon>Sordariales</taxon>
        <taxon>Sordariaceae</taxon>
        <taxon>Neurospora</taxon>
    </lineage>
</organism>
<feature type="compositionally biased region" description="Basic and acidic residues" evidence="1">
    <location>
        <begin position="30"/>
        <end position="42"/>
    </location>
</feature>
<dbReference type="EMBL" id="JAVLET010000001">
    <property type="protein sequence ID" value="KAL0476015.1"/>
    <property type="molecule type" value="Genomic_DNA"/>
</dbReference>
<keyword evidence="3" id="KW-1185">Reference proteome</keyword>
<feature type="region of interest" description="Disordered" evidence="1">
    <location>
        <begin position="29"/>
        <end position="143"/>
    </location>
</feature>
<evidence type="ECO:0000256" key="1">
    <source>
        <dbReference type="SAM" id="MobiDB-lite"/>
    </source>
</evidence>
<accession>A0ABR3DTK2</accession>
<protein>
    <submittedName>
        <fullName evidence="2">Uncharacterized protein</fullName>
    </submittedName>
</protein>
<dbReference type="Proteomes" id="UP001451303">
    <property type="component" value="Unassembled WGS sequence"/>
</dbReference>
<name>A0ABR3DTK2_NEUIN</name>
<reference evidence="2 3" key="1">
    <citation type="submission" date="2023-09" db="EMBL/GenBank/DDBJ databases">
        <title>Multi-omics analysis of a traditional fermented food reveals byproduct-associated fungal strains for waste-to-food upcycling.</title>
        <authorList>
            <consortium name="Lawrence Berkeley National Laboratory"/>
            <person name="Rekdal V.M."/>
            <person name="Villalobos-Escobedo J.M."/>
            <person name="Rodriguez-Valeron N."/>
            <person name="Garcia M.O."/>
            <person name="Vasquez D.P."/>
            <person name="Damayanti I."/>
            <person name="Sorensen P.M."/>
            <person name="Baidoo E.E."/>
            <person name="De Carvalho A.C."/>
            <person name="Riley R."/>
            <person name="Lipzen A."/>
            <person name="He G."/>
            <person name="Yan M."/>
            <person name="Haridas S."/>
            <person name="Daum C."/>
            <person name="Yoshinaga Y."/>
            <person name="Ng V."/>
            <person name="Grigoriev I.V."/>
            <person name="Munk R."/>
            <person name="Nuraida L."/>
            <person name="Wijaya C.H."/>
            <person name="Morales P.-C."/>
            <person name="Keasling J.D."/>
        </authorList>
    </citation>
    <scope>NUCLEOTIDE SEQUENCE [LARGE SCALE GENOMIC DNA]</scope>
    <source>
        <strain evidence="2 3">FGSC 2613</strain>
    </source>
</reference>